<reference evidence="1" key="2">
    <citation type="submission" date="2023-01" db="EMBL/GenBank/DDBJ databases">
        <title>Draft genome sequence of Sneathiella chinensis strain NBRC 103408.</title>
        <authorList>
            <person name="Sun Q."/>
            <person name="Mori K."/>
        </authorList>
    </citation>
    <scope>NUCLEOTIDE SEQUENCE</scope>
    <source>
        <strain evidence="1">NBRC 103408</strain>
    </source>
</reference>
<dbReference type="InterPro" id="IPR037171">
    <property type="entry name" value="NagB/RpiA_transferase-like"/>
</dbReference>
<dbReference type="Gene3D" id="3.30.30.40">
    <property type="match status" value="1"/>
</dbReference>
<sequence>MIYSIEDLIKKIPNGAKIAVPSDYAGVAMEATREIIRQGISDLHLVGIPTSGLQSELLIGAGLVKTFESSALTLGEYNPPPRFNQAVKDGTIKLVDATCPAIHAALQASQKGLPFMPLRGIIGSDILTHHPDWKVIDNPFADNDPIVAIPAIRPDVALFHAPLADRNGNVWAGRRRELVNMTQASKTALITVEKITDTPLLEDETMAAGVIPDLYVGGVAHCPKGTWPLAFWQGDGEDSENLSQYRSMARSQEGFDQYLNEFVFKGGK</sequence>
<evidence type="ECO:0000313" key="1">
    <source>
        <dbReference type="EMBL" id="GLQ05475.1"/>
    </source>
</evidence>
<dbReference type="Gene3D" id="3.40.1080.10">
    <property type="entry name" value="Glutaconate Coenzyme A-transferase"/>
    <property type="match status" value="1"/>
</dbReference>
<gene>
    <name evidence="1" type="primary">gctA</name>
    <name evidence="1" type="ORF">GCM10007924_06960</name>
</gene>
<evidence type="ECO:0000313" key="2">
    <source>
        <dbReference type="Proteomes" id="UP001161409"/>
    </source>
</evidence>
<dbReference type="SUPFAM" id="SSF100950">
    <property type="entry name" value="NagB/RpiA/CoA transferase-like"/>
    <property type="match status" value="1"/>
</dbReference>
<reference evidence="1" key="1">
    <citation type="journal article" date="2014" name="Int. J. Syst. Evol. Microbiol.">
        <title>Complete genome of a new Firmicutes species belonging to the dominant human colonic microbiota ('Ruminococcus bicirculans') reveals two chromosomes and a selective capacity to utilize plant glucans.</title>
        <authorList>
            <consortium name="NISC Comparative Sequencing Program"/>
            <person name="Wegmann U."/>
            <person name="Louis P."/>
            <person name="Goesmann A."/>
            <person name="Henrissat B."/>
            <person name="Duncan S.H."/>
            <person name="Flint H.J."/>
        </authorList>
    </citation>
    <scope>NUCLEOTIDE SEQUENCE</scope>
    <source>
        <strain evidence="1">NBRC 103408</strain>
    </source>
</reference>
<protein>
    <submittedName>
        <fullName evidence="1">CoA synthetase</fullName>
    </submittedName>
</protein>
<accession>A0ABQ5U018</accession>
<dbReference type="InterPro" id="IPR004165">
    <property type="entry name" value="CoA_trans_fam_I"/>
</dbReference>
<keyword evidence="2" id="KW-1185">Reference proteome</keyword>
<name>A0ABQ5U018_9PROT</name>
<proteinExistence type="predicted"/>
<dbReference type="EMBL" id="BSNF01000001">
    <property type="protein sequence ID" value="GLQ05475.1"/>
    <property type="molecule type" value="Genomic_DNA"/>
</dbReference>
<comment type="caution">
    <text evidence="1">The sequence shown here is derived from an EMBL/GenBank/DDBJ whole genome shotgun (WGS) entry which is preliminary data.</text>
</comment>
<dbReference type="Pfam" id="PF01144">
    <property type="entry name" value="CoA_trans"/>
    <property type="match status" value="1"/>
</dbReference>
<dbReference type="RefSeq" id="WP_169559473.1">
    <property type="nucleotide sequence ID" value="NZ_BSNF01000001.1"/>
</dbReference>
<dbReference type="Proteomes" id="UP001161409">
    <property type="component" value="Unassembled WGS sequence"/>
</dbReference>
<organism evidence="1 2">
    <name type="scientific">Sneathiella chinensis</name>
    <dbReference type="NCBI Taxonomy" id="349750"/>
    <lineage>
        <taxon>Bacteria</taxon>
        <taxon>Pseudomonadati</taxon>
        <taxon>Pseudomonadota</taxon>
        <taxon>Alphaproteobacteria</taxon>
        <taxon>Sneathiellales</taxon>
        <taxon>Sneathiellaceae</taxon>
        <taxon>Sneathiella</taxon>
    </lineage>
</organism>
<dbReference type="SMART" id="SM00882">
    <property type="entry name" value="CoA_trans"/>
    <property type="match status" value="1"/>
</dbReference>